<keyword evidence="1" id="KW-0193">Cuticle</keyword>
<dbReference type="Proteomes" id="UP000694846">
    <property type="component" value="Unplaced"/>
</dbReference>
<protein>
    <submittedName>
        <fullName evidence="6">Mediator of RNA polymerase II transcription subunit 12</fullName>
    </submittedName>
</protein>
<organism evidence="4">
    <name type="scientific">Sipha flava</name>
    <name type="common">yellow sugarcane aphid</name>
    <dbReference type="NCBI Taxonomy" id="143950"/>
    <lineage>
        <taxon>Eukaryota</taxon>
        <taxon>Metazoa</taxon>
        <taxon>Ecdysozoa</taxon>
        <taxon>Arthropoda</taxon>
        <taxon>Hexapoda</taxon>
        <taxon>Insecta</taxon>
        <taxon>Pterygota</taxon>
        <taxon>Neoptera</taxon>
        <taxon>Paraneoptera</taxon>
        <taxon>Hemiptera</taxon>
        <taxon>Sternorrhyncha</taxon>
        <taxon>Aphidomorpha</taxon>
        <taxon>Aphidoidea</taxon>
        <taxon>Aphididae</taxon>
        <taxon>Sipha</taxon>
    </lineage>
</organism>
<dbReference type="EMBL" id="GGMS01017746">
    <property type="protein sequence ID" value="MBY86949.1"/>
    <property type="molecule type" value="Transcribed_RNA"/>
</dbReference>
<feature type="region of interest" description="Disordered" evidence="3">
    <location>
        <begin position="155"/>
        <end position="213"/>
    </location>
</feature>
<keyword evidence="2" id="KW-0175">Coiled coil</keyword>
<feature type="compositionally biased region" description="Low complexity" evidence="3">
    <location>
        <begin position="301"/>
        <end position="357"/>
    </location>
</feature>
<accession>A0A2S2RAD4</accession>
<dbReference type="Pfam" id="PF00379">
    <property type="entry name" value="Chitin_bind_4"/>
    <property type="match status" value="1"/>
</dbReference>
<reference evidence="4" key="1">
    <citation type="submission" date="2018-04" db="EMBL/GenBank/DDBJ databases">
        <title>Transcriptome assembly of Sipha flava.</title>
        <authorList>
            <person name="Scully E.D."/>
            <person name="Geib S.M."/>
            <person name="Palmer N.A."/>
            <person name="Koch K."/>
            <person name="Bradshaw J."/>
            <person name="Heng-Moss T."/>
            <person name="Sarath G."/>
        </authorList>
    </citation>
    <scope>NUCLEOTIDE SEQUENCE</scope>
</reference>
<dbReference type="OrthoDB" id="8021718at2759"/>
<dbReference type="GO" id="GO:0042302">
    <property type="term" value="F:structural constituent of cuticle"/>
    <property type="evidence" value="ECO:0007669"/>
    <property type="project" value="UniProtKB-UniRule"/>
</dbReference>
<dbReference type="InterPro" id="IPR000618">
    <property type="entry name" value="Insect_cuticle"/>
</dbReference>
<sequence length="532" mass="60239">MVSSIGYIHTRRDAAVLILVVVSGGLITQSFADHTKVQGKRQLENEWASTSKKDHKGPNTYEFRYDVENAPTNNIQYRMEERHPNGSVVGSYGQVQPDGKIRVVSYVADKDGIKTYVKDGGGGGGNGGVDQYVAEGSSLDPVQRVTSQIIQTAVKSQQQHKSPLHDKYQRPTPSTAAAAGQRVDTAHAYHQQRTNLDPATFRPEDSPGYQETNQPFVGDQLKDKLHTSHAEYQVVPSQQQQQQQFVQNASPLAPVVPYTLQGPAPPQQPTHYMLNVPPLPSLGDNSPLPLLPGQQPLPITPDQGPIMIQLQQPPQPVHNHQQQTNYQYQPAQMHQQQLLSPSQVQQYQQQPVRVQPPANLPQHQQAGRLVPNQLQQAVQYQPQQARVVQQQVLPPQYQQLQQQHLQQQQQLLQQLQQQQQQKLQQQQQKSQQQQQQPQQQQKLPYQQSVMQQPYVQQVNIPAHPSQLQVRGNVQQHHAVVPMQYFHQPNPATTIEQYRQQLQLQAAESQTFPIFMLPPRDSVFSFQGKPFRF</sequence>
<feature type="coiled-coil region" evidence="2">
    <location>
        <begin position="397"/>
        <end position="436"/>
    </location>
</feature>
<dbReference type="RefSeq" id="XP_025425011.1">
    <property type="nucleotide sequence ID" value="XM_025569226.1"/>
</dbReference>
<proteinExistence type="predicted"/>
<gene>
    <name evidence="6" type="primary">LOC112693947</name>
    <name evidence="4" type="ORF">g.75784</name>
</gene>
<dbReference type="PROSITE" id="PS51155">
    <property type="entry name" value="CHIT_BIND_RR_2"/>
    <property type="match status" value="1"/>
</dbReference>
<evidence type="ECO:0000256" key="2">
    <source>
        <dbReference type="SAM" id="Coils"/>
    </source>
</evidence>
<evidence type="ECO:0000313" key="6">
    <source>
        <dbReference type="RefSeq" id="XP_025425011.1"/>
    </source>
</evidence>
<name>A0A2S2RAD4_9HEMI</name>
<keyword evidence="5" id="KW-1185">Reference proteome</keyword>
<dbReference type="GeneID" id="112693947"/>
<dbReference type="AlphaFoldDB" id="A0A2S2RAD4"/>
<evidence type="ECO:0000313" key="4">
    <source>
        <dbReference type="EMBL" id="MBY86949.1"/>
    </source>
</evidence>
<evidence type="ECO:0000313" key="5">
    <source>
        <dbReference type="Proteomes" id="UP000694846"/>
    </source>
</evidence>
<evidence type="ECO:0000256" key="3">
    <source>
        <dbReference type="SAM" id="MobiDB-lite"/>
    </source>
</evidence>
<reference evidence="6" key="2">
    <citation type="submission" date="2025-04" db="UniProtKB">
        <authorList>
            <consortium name="RefSeq"/>
        </authorList>
    </citation>
    <scope>IDENTIFICATION</scope>
    <source>
        <tissue evidence="6">Whole body</tissue>
    </source>
</reference>
<feature type="region of interest" description="Disordered" evidence="3">
    <location>
        <begin position="301"/>
        <end position="359"/>
    </location>
</feature>
<evidence type="ECO:0000256" key="1">
    <source>
        <dbReference type="PROSITE-ProRule" id="PRU00497"/>
    </source>
</evidence>